<dbReference type="AlphaFoldDB" id="A0A6P8ZQL3"/>
<evidence type="ECO:0000313" key="16">
    <source>
        <dbReference type="RefSeq" id="XP_034246054.1"/>
    </source>
</evidence>
<comment type="similarity">
    <text evidence="3">Belongs to the ZW10 family.</text>
</comment>
<evidence type="ECO:0000256" key="5">
    <source>
        <dbReference type="ARBA" id="ARBA00022490"/>
    </source>
</evidence>
<dbReference type="Pfam" id="PF22766">
    <property type="entry name" value="ZW10_C2"/>
    <property type="match status" value="1"/>
</dbReference>
<dbReference type="GO" id="GO:0007094">
    <property type="term" value="P:mitotic spindle assembly checkpoint signaling"/>
    <property type="evidence" value="ECO:0007669"/>
    <property type="project" value="TreeGrafter"/>
</dbReference>
<reference evidence="16" key="1">
    <citation type="submission" date="2025-08" db="UniProtKB">
        <authorList>
            <consortium name="RefSeq"/>
        </authorList>
    </citation>
    <scope>IDENTIFICATION</scope>
    <source>
        <tissue evidence="16">Total insect</tissue>
    </source>
</reference>
<evidence type="ECO:0000256" key="10">
    <source>
        <dbReference type="ARBA" id="ARBA00023328"/>
    </source>
</evidence>
<gene>
    <name evidence="16" type="primary">LOC117648023</name>
</gene>
<dbReference type="CTD" id="9183"/>
<dbReference type="GO" id="GO:0006888">
    <property type="term" value="P:endoplasmic reticulum to Golgi vesicle-mediated transport"/>
    <property type="evidence" value="ECO:0007669"/>
    <property type="project" value="TreeGrafter"/>
</dbReference>
<name>A0A6P8ZQL3_THRPL</name>
<keyword evidence="8" id="KW-0995">Kinetochore</keyword>
<dbReference type="GO" id="GO:0005737">
    <property type="term" value="C:cytoplasm"/>
    <property type="evidence" value="ECO:0007669"/>
    <property type="project" value="UniProtKB-SubCell"/>
</dbReference>
<dbReference type="InParanoid" id="A0A6P8ZQL3"/>
<dbReference type="OrthoDB" id="534815at2759"/>
<dbReference type="GeneID" id="117648023"/>
<dbReference type="InterPro" id="IPR046362">
    <property type="entry name" value="Zw10/DSL1_C_sf"/>
</dbReference>
<dbReference type="InterPro" id="IPR009361">
    <property type="entry name" value="Zw10_N"/>
</dbReference>
<dbReference type="Pfam" id="PF06248">
    <property type="entry name" value="Zw10_N"/>
    <property type="match status" value="1"/>
</dbReference>
<evidence type="ECO:0000256" key="2">
    <source>
        <dbReference type="ARBA" id="ARBA00004629"/>
    </source>
</evidence>
<keyword evidence="15" id="KW-1185">Reference proteome</keyword>
<evidence type="ECO:0000256" key="1">
    <source>
        <dbReference type="ARBA" id="ARBA00004496"/>
    </source>
</evidence>
<comment type="subcellular location">
    <subcellularLocation>
        <location evidence="2">Chromosome</location>
        <location evidence="2">Centromere</location>
        <location evidence="2">Kinetochore</location>
    </subcellularLocation>
    <subcellularLocation>
        <location evidence="1">Cytoplasm</location>
    </subcellularLocation>
</comment>
<feature type="domain" description="Centromere/kinetochore protein zw10 C-terminal" evidence="13">
    <location>
        <begin position="457"/>
        <end position="592"/>
    </location>
</feature>
<dbReference type="PANTHER" id="PTHR12205:SF0">
    <property type="entry name" value="CENTROMERE_KINETOCHORE PROTEIN ZW10 HOMOLOG"/>
    <property type="match status" value="1"/>
</dbReference>
<dbReference type="GO" id="GO:0051301">
    <property type="term" value="P:cell division"/>
    <property type="evidence" value="ECO:0007669"/>
    <property type="project" value="UniProtKB-KW"/>
</dbReference>
<feature type="domain" description="Centromere/kinetochore protein zw10 middle" evidence="12">
    <location>
        <begin position="200"/>
        <end position="401"/>
    </location>
</feature>
<dbReference type="InterPro" id="IPR055148">
    <property type="entry name" value="ZW10_C_2"/>
</dbReference>
<evidence type="ECO:0000259" key="13">
    <source>
        <dbReference type="Pfam" id="PF20666"/>
    </source>
</evidence>
<dbReference type="KEGG" id="tpal:117648023"/>
<evidence type="ECO:0000256" key="8">
    <source>
        <dbReference type="ARBA" id="ARBA00022838"/>
    </source>
</evidence>
<dbReference type="InterPro" id="IPR048343">
    <property type="entry name" value="ZW10_C"/>
</dbReference>
<dbReference type="GO" id="GO:0005634">
    <property type="term" value="C:nucleus"/>
    <property type="evidence" value="ECO:0007669"/>
    <property type="project" value="InterPro"/>
</dbReference>
<keyword evidence="4" id="KW-0158">Chromosome</keyword>
<dbReference type="Gene3D" id="1.10.357.150">
    <property type="match status" value="1"/>
</dbReference>
<dbReference type="InterPro" id="IPR048344">
    <property type="entry name" value="Zw10_middle"/>
</dbReference>
<evidence type="ECO:0000256" key="4">
    <source>
        <dbReference type="ARBA" id="ARBA00022454"/>
    </source>
</evidence>
<dbReference type="PANTHER" id="PTHR12205">
    <property type="entry name" value="CENTROMERE/KINETOCHORE PROTEIN ZW10"/>
    <property type="match status" value="1"/>
</dbReference>
<dbReference type="Proteomes" id="UP000515158">
    <property type="component" value="Unplaced"/>
</dbReference>
<evidence type="ECO:0000259" key="14">
    <source>
        <dbReference type="Pfam" id="PF22766"/>
    </source>
</evidence>
<accession>A0A6P8ZQL3</accession>
<evidence type="ECO:0000256" key="9">
    <source>
        <dbReference type="ARBA" id="ARBA00023306"/>
    </source>
</evidence>
<sequence length="759" mass="86133">MAERLGESNVGKPSFLEAVLSNAGQVEMSDIKERIMNVTQNVSQLKLRVHDYMKSKFIDFDPLMKRTVGFLDNAVRTSDEINTLFNRIEFQTKHDLANSTGELRSLHDSLKEASVVHAVTTELLQMESFMRGVEDARKERKFVEAAKSLQSLRELLKESSQEVRLLDIYKSLQRRYQSLHSEFYRELLNKLTVFISWESSDAANNVVKSIIKLGSDDQEEKQEVLQAFHLMEELDPWLNKLRKFLMRSVLIPLILNEATVNIHSGKAYSSVQVAVKTSSHKPPYLLVLDNLTKCLKFLHEKLDMQFENGDFLLGLLGCGISAEFTDNLIKKCLKETVPSTHAEPVNLTSIQDRVIAFNKFLVDIGFLSENDSSIVEYAHNIYAVSVEKAFENYLKKAREIMKKDLQDMVEVGPQTPLLSLSSTLDNSETVVDPSVFMQESFSNIAIKAESDLNSNFFQFPKCCVSKSTIEILDLVSTILEDSKNTGDSKENGLVQYFISTAKIVFELYMAVVPTFHENQLSLIPQQVALFHNNCMFLAHRLNVLGFEVDSSLHTNSNADVRATFVEYVVGLRHLGTVTFLKHMRQQRKQMLDLVKESGLATLGENSELSSDTERTLDQCLKRLELLQIVWQTVLPGDVYSKSIGVLANTFVEELILRVVSVEDIPANTAVHLTSLFKKVSDRIPKLFENGSKVVLYVKQWRQFQELISLLNASLREIEEGWADGKGPLAHEFSVEQVKQLIRALFQNTSRRAEVLAKIK</sequence>
<evidence type="ECO:0000256" key="6">
    <source>
        <dbReference type="ARBA" id="ARBA00022618"/>
    </source>
</evidence>
<feature type="domain" description="Centromere/kinetochore protein zw10 N-terminal" evidence="11">
    <location>
        <begin position="40"/>
        <end position="127"/>
    </location>
</feature>
<evidence type="ECO:0000259" key="12">
    <source>
        <dbReference type="Pfam" id="PF20665"/>
    </source>
</evidence>
<dbReference type="FunCoup" id="A0A6P8ZQL3">
    <property type="interactions" value="1701"/>
</dbReference>
<evidence type="ECO:0000256" key="7">
    <source>
        <dbReference type="ARBA" id="ARBA00022776"/>
    </source>
</evidence>
<keyword evidence="7" id="KW-0498">Mitosis</keyword>
<proteinExistence type="inferred from homology"/>
<keyword evidence="5" id="KW-0963">Cytoplasm</keyword>
<organism evidence="16">
    <name type="scientific">Thrips palmi</name>
    <name type="common">Melon thrips</name>
    <dbReference type="NCBI Taxonomy" id="161013"/>
    <lineage>
        <taxon>Eukaryota</taxon>
        <taxon>Metazoa</taxon>
        <taxon>Ecdysozoa</taxon>
        <taxon>Arthropoda</taxon>
        <taxon>Hexapoda</taxon>
        <taxon>Insecta</taxon>
        <taxon>Pterygota</taxon>
        <taxon>Neoptera</taxon>
        <taxon>Paraneoptera</taxon>
        <taxon>Thysanoptera</taxon>
        <taxon>Terebrantia</taxon>
        <taxon>Thripoidea</taxon>
        <taxon>Thripidae</taxon>
        <taxon>Thrips</taxon>
    </lineage>
</organism>
<keyword evidence="6" id="KW-0132">Cell division</keyword>
<keyword evidence="9" id="KW-0131">Cell cycle</keyword>
<keyword evidence="10" id="KW-0137">Centromere</keyword>
<evidence type="ECO:0000313" key="15">
    <source>
        <dbReference type="Proteomes" id="UP000515158"/>
    </source>
</evidence>
<dbReference type="Pfam" id="PF20666">
    <property type="entry name" value="ZW10_C"/>
    <property type="match status" value="1"/>
</dbReference>
<evidence type="ECO:0000259" key="11">
    <source>
        <dbReference type="Pfam" id="PF06248"/>
    </source>
</evidence>
<evidence type="ECO:0000256" key="3">
    <source>
        <dbReference type="ARBA" id="ARBA00006245"/>
    </source>
</evidence>
<dbReference type="GO" id="GO:1990423">
    <property type="term" value="C:RZZ complex"/>
    <property type="evidence" value="ECO:0007669"/>
    <property type="project" value="TreeGrafter"/>
</dbReference>
<dbReference type="Pfam" id="PF20665">
    <property type="entry name" value="Zw10_middle"/>
    <property type="match status" value="1"/>
</dbReference>
<feature type="domain" description="ZW10 C-terminal helical" evidence="14">
    <location>
        <begin position="615"/>
        <end position="758"/>
    </location>
</feature>
<dbReference type="RefSeq" id="XP_034246054.1">
    <property type="nucleotide sequence ID" value="XM_034390163.1"/>
</dbReference>
<protein>
    <submittedName>
        <fullName evidence="16">Centromere/kinetochore protein zw10 homolog</fullName>
    </submittedName>
</protein>